<keyword evidence="2" id="KW-1185">Reference proteome</keyword>
<protein>
    <submittedName>
        <fullName evidence="3">Uncharacterized protein Sfp84E</fullName>
    </submittedName>
</protein>
<reference evidence="3" key="2">
    <citation type="submission" date="2025-08" db="UniProtKB">
        <authorList>
            <consortium name="RefSeq"/>
        </authorList>
    </citation>
    <scope>IDENTIFICATION</scope>
    <source>
        <strain evidence="3">MV-25-SWS-2005</strain>
        <tissue evidence="3">Whole body</tissue>
    </source>
</reference>
<evidence type="ECO:0000256" key="1">
    <source>
        <dbReference type="SAM" id="SignalP"/>
    </source>
</evidence>
<accession>A0A6I8V719</accession>
<name>A0A6I8V719_DROPS</name>
<reference evidence="2" key="1">
    <citation type="submission" date="2024-06" db="UniProtKB">
        <authorList>
            <consortium name="RefSeq"/>
        </authorList>
    </citation>
    <scope>NUCLEOTIDE SEQUENCE [LARGE SCALE GENOMIC DNA]</scope>
    <source>
        <strain evidence="2">MV2-25</strain>
    </source>
</reference>
<feature type="chain" id="PRO_5026140616" evidence="1">
    <location>
        <begin position="27"/>
        <end position="195"/>
    </location>
</feature>
<evidence type="ECO:0000313" key="2">
    <source>
        <dbReference type="Proteomes" id="UP000001819"/>
    </source>
</evidence>
<organism evidence="2 3">
    <name type="scientific">Drosophila pseudoobscura pseudoobscura</name>
    <name type="common">Fruit fly</name>
    <dbReference type="NCBI Taxonomy" id="46245"/>
    <lineage>
        <taxon>Eukaryota</taxon>
        <taxon>Metazoa</taxon>
        <taxon>Ecdysozoa</taxon>
        <taxon>Arthropoda</taxon>
        <taxon>Hexapoda</taxon>
        <taxon>Insecta</taxon>
        <taxon>Pterygota</taxon>
        <taxon>Neoptera</taxon>
        <taxon>Endopterygota</taxon>
        <taxon>Diptera</taxon>
        <taxon>Brachycera</taxon>
        <taxon>Muscomorpha</taxon>
        <taxon>Ephydroidea</taxon>
        <taxon>Drosophilidae</taxon>
        <taxon>Drosophila</taxon>
        <taxon>Sophophora</taxon>
    </lineage>
</organism>
<dbReference type="Proteomes" id="UP000001819">
    <property type="component" value="Chromosome 2"/>
</dbReference>
<keyword evidence="1" id="KW-0732">Signal</keyword>
<dbReference type="KEGG" id="dpo:13036560"/>
<gene>
    <name evidence="3" type="primary">Sfp84E</name>
</gene>
<dbReference type="RefSeq" id="XP_003736646.3">
    <property type="nucleotide sequence ID" value="XM_003736598.3"/>
</dbReference>
<sequence>MRFGTAFSLGLALCLLLLLHTSSSEARKRNQNRAAKSRSSNPIAAIEYFDEPERQRTSMRNGLNRAHNNPGDADYGGKIWDQDKTLLRHQHLTKRLSGGAEPGAAFFNQCRSIFKEENFAAHVVAGILDSITTRLEQLCADKAIHPLYKKMVAGNLFCHSNVLETMDMLLDLLLDQVEKRCEDIPGFHGIFIFTK</sequence>
<proteinExistence type="predicted"/>
<feature type="signal peptide" evidence="1">
    <location>
        <begin position="1"/>
        <end position="26"/>
    </location>
</feature>
<dbReference type="AlphaFoldDB" id="A0A6I8V719"/>
<evidence type="ECO:0000313" key="3">
    <source>
        <dbReference type="RefSeq" id="XP_003736646.3"/>
    </source>
</evidence>
<dbReference type="InParanoid" id="A0A6I8V719"/>